<comment type="caution">
    <text evidence="1">The sequence shown here is derived from an EMBL/GenBank/DDBJ whole genome shotgun (WGS) entry which is preliminary data.</text>
</comment>
<sequence length="134" mass="14258">NLAPPNPISLLLGGGSAPPCGSPSCFPSNSGLSDGWSIIEIRLRLRAGSRFAVAPTFDGVAGVSSKYGFVSELGLRSFISIGWLNLQILPTARLIPNPTGFAITYYFSEQASLTLICTDFDIISTKINEGILFF</sequence>
<name>A0A9N7P2A3_STRHE</name>
<accession>A0A9N7P2A3</accession>
<dbReference type="EMBL" id="CACSLK010034108">
    <property type="protein sequence ID" value="CAA0841282.1"/>
    <property type="molecule type" value="Genomic_DNA"/>
</dbReference>
<reference evidence="1" key="1">
    <citation type="submission" date="2019-12" db="EMBL/GenBank/DDBJ databases">
        <authorList>
            <person name="Scholes J."/>
        </authorList>
    </citation>
    <scope>NUCLEOTIDE SEQUENCE</scope>
</reference>
<keyword evidence="2" id="KW-1185">Reference proteome</keyword>
<evidence type="ECO:0000313" key="1">
    <source>
        <dbReference type="EMBL" id="CAA0841282.1"/>
    </source>
</evidence>
<proteinExistence type="predicted"/>
<protein>
    <submittedName>
        <fullName evidence="1">Uncharacterized protein</fullName>
    </submittedName>
</protein>
<evidence type="ECO:0000313" key="2">
    <source>
        <dbReference type="Proteomes" id="UP001153555"/>
    </source>
</evidence>
<gene>
    <name evidence="1" type="ORF">SHERM_07297</name>
</gene>
<dbReference type="AlphaFoldDB" id="A0A9N7P2A3"/>
<dbReference type="Proteomes" id="UP001153555">
    <property type="component" value="Unassembled WGS sequence"/>
</dbReference>
<feature type="non-terminal residue" evidence="1">
    <location>
        <position position="1"/>
    </location>
</feature>
<organism evidence="1 2">
    <name type="scientific">Striga hermonthica</name>
    <name type="common">Purple witchweed</name>
    <name type="synonym">Buchnera hermonthica</name>
    <dbReference type="NCBI Taxonomy" id="68872"/>
    <lineage>
        <taxon>Eukaryota</taxon>
        <taxon>Viridiplantae</taxon>
        <taxon>Streptophyta</taxon>
        <taxon>Embryophyta</taxon>
        <taxon>Tracheophyta</taxon>
        <taxon>Spermatophyta</taxon>
        <taxon>Magnoliopsida</taxon>
        <taxon>eudicotyledons</taxon>
        <taxon>Gunneridae</taxon>
        <taxon>Pentapetalae</taxon>
        <taxon>asterids</taxon>
        <taxon>lamiids</taxon>
        <taxon>Lamiales</taxon>
        <taxon>Orobanchaceae</taxon>
        <taxon>Buchnereae</taxon>
        <taxon>Striga</taxon>
    </lineage>
</organism>